<comment type="caution">
    <text evidence="2">The sequence shown here is derived from an EMBL/GenBank/DDBJ whole genome shotgun (WGS) entry which is preliminary data.</text>
</comment>
<dbReference type="PANTHER" id="PTHR21064">
    <property type="entry name" value="AMINOGLYCOSIDE PHOSPHOTRANSFERASE DOMAIN-CONTAINING PROTEIN-RELATED"/>
    <property type="match status" value="1"/>
</dbReference>
<dbReference type="Proteomes" id="UP000244168">
    <property type="component" value="Unassembled WGS sequence"/>
</dbReference>
<evidence type="ECO:0000259" key="1">
    <source>
        <dbReference type="Pfam" id="PF01636"/>
    </source>
</evidence>
<keyword evidence="3" id="KW-1185">Reference proteome</keyword>
<dbReference type="AlphaFoldDB" id="A0A2T5J992"/>
<accession>A0A2T5J992</accession>
<dbReference type="InterPro" id="IPR002575">
    <property type="entry name" value="Aminoglycoside_PTrfase"/>
</dbReference>
<reference evidence="2 3" key="1">
    <citation type="submission" date="2018-04" db="EMBL/GenBank/DDBJ databases">
        <title>Genomic Encyclopedia of Archaeal and Bacterial Type Strains, Phase II (KMG-II): from individual species to whole genera.</title>
        <authorList>
            <person name="Goeker M."/>
        </authorList>
    </citation>
    <scope>NUCLEOTIDE SEQUENCE [LARGE SCALE GENOMIC DNA]</scope>
    <source>
        <strain evidence="2 3">DSM 26809</strain>
    </source>
</reference>
<sequence>MKAANLEEVAAIVANFEINGGFSDAVPFGSGHINDTYRITNSYAACPDYVLQRVNHEIFKNVPALIDNISYVTDHLRNKFSTLMGSANVGDRALTLIPAKSGQYYYQDAKGQYWRLYLFLPDTRSYDVVTTTQQALEGGKALGQFQNYLADLDVSKLSVVLPDFHNINFRLKQFAEAIQNNAAGRLDEVAAEVAFVRAREHGMGEIERLGDAGKLPLRVTHNDTKFNNILFDANDRAQCIIDLDTIMPGYMAFDFGDAVRTLINTAPEDEPDLDKIQLNIPVFKAFAQGFLGQTASYMSTTELRSLTLGITLLPFIMGLRFLTDYINGDTYYKTAFPAHNLQRARAQFNLVEKLEKAHHQLYAIVMHAAEVGMSHTHAKSNEFEG</sequence>
<gene>
    <name evidence="2" type="ORF">C8P68_104120</name>
</gene>
<dbReference type="OrthoDB" id="526037at2"/>
<keyword evidence="2" id="KW-0808">Transferase</keyword>
<dbReference type="PANTHER" id="PTHR21064:SF5">
    <property type="entry name" value="SLR1880 PROTEIN"/>
    <property type="match status" value="1"/>
</dbReference>
<proteinExistence type="predicted"/>
<evidence type="ECO:0000313" key="3">
    <source>
        <dbReference type="Proteomes" id="UP000244168"/>
    </source>
</evidence>
<dbReference type="InterPro" id="IPR011009">
    <property type="entry name" value="Kinase-like_dom_sf"/>
</dbReference>
<dbReference type="Pfam" id="PF01636">
    <property type="entry name" value="APH"/>
    <property type="match status" value="1"/>
</dbReference>
<evidence type="ECO:0000313" key="2">
    <source>
        <dbReference type="EMBL" id="PTQ96635.1"/>
    </source>
</evidence>
<name>A0A2T5J992_9SPHI</name>
<dbReference type="InterPro" id="IPR050249">
    <property type="entry name" value="Pseudomonas-type_ThrB"/>
</dbReference>
<dbReference type="SUPFAM" id="SSF56112">
    <property type="entry name" value="Protein kinase-like (PK-like)"/>
    <property type="match status" value="1"/>
</dbReference>
<dbReference type="GO" id="GO:0016740">
    <property type="term" value="F:transferase activity"/>
    <property type="evidence" value="ECO:0007669"/>
    <property type="project" value="UniProtKB-KW"/>
</dbReference>
<organism evidence="2 3">
    <name type="scientific">Mucilaginibacter yixingensis</name>
    <dbReference type="NCBI Taxonomy" id="1295612"/>
    <lineage>
        <taxon>Bacteria</taxon>
        <taxon>Pseudomonadati</taxon>
        <taxon>Bacteroidota</taxon>
        <taxon>Sphingobacteriia</taxon>
        <taxon>Sphingobacteriales</taxon>
        <taxon>Sphingobacteriaceae</taxon>
        <taxon>Mucilaginibacter</taxon>
    </lineage>
</organism>
<dbReference type="Gene3D" id="3.90.1200.10">
    <property type="match status" value="1"/>
</dbReference>
<dbReference type="EMBL" id="QAOQ01000004">
    <property type="protein sequence ID" value="PTQ96635.1"/>
    <property type="molecule type" value="Genomic_DNA"/>
</dbReference>
<protein>
    <submittedName>
        <fullName evidence="2">Phosphotransferase family enzyme</fullName>
    </submittedName>
</protein>
<dbReference type="RefSeq" id="WP_107828597.1">
    <property type="nucleotide sequence ID" value="NZ_CP160205.1"/>
</dbReference>
<feature type="domain" description="Aminoglycoside phosphotransferase" evidence="1">
    <location>
        <begin position="25"/>
        <end position="275"/>
    </location>
</feature>